<dbReference type="EMBL" id="UINC01151879">
    <property type="protein sequence ID" value="SVD45745.1"/>
    <property type="molecule type" value="Genomic_DNA"/>
</dbReference>
<organism evidence="1">
    <name type="scientific">marine metagenome</name>
    <dbReference type="NCBI Taxonomy" id="408172"/>
    <lineage>
        <taxon>unclassified sequences</taxon>
        <taxon>metagenomes</taxon>
        <taxon>ecological metagenomes</taxon>
    </lineage>
</organism>
<sequence>MIETCFIFASKAEKTSDSIIKKYIPDSIENYDIHFLCSDNKEKILKKDIDMDMSILD</sequence>
<dbReference type="AlphaFoldDB" id="A0A382VI89"/>
<feature type="non-terminal residue" evidence="1">
    <location>
        <position position="57"/>
    </location>
</feature>
<evidence type="ECO:0000313" key="1">
    <source>
        <dbReference type="EMBL" id="SVD45745.1"/>
    </source>
</evidence>
<protein>
    <submittedName>
        <fullName evidence="1">Uncharacterized protein</fullName>
    </submittedName>
</protein>
<proteinExistence type="predicted"/>
<accession>A0A382VI89</accession>
<name>A0A382VI89_9ZZZZ</name>
<gene>
    <name evidence="1" type="ORF">METZ01_LOCUS398599</name>
</gene>
<reference evidence="1" key="1">
    <citation type="submission" date="2018-05" db="EMBL/GenBank/DDBJ databases">
        <authorList>
            <person name="Lanie J.A."/>
            <person name="Ng W.-L."/>
            <person name="Kazmierczak K.M."/>
            <person name="Andrzejewski T.M."/>
            <person name="Davidsen T.M."/>
            <person name="Wayne K.J."/>
            <person name="Tettelin H."/>
            <person name="Glass J.I."/>
            <person name="Rusch D."/>
            <person name="Podicherti R."/>
            <person name="Tsui H.-C.T."/>
            <person name="Winkler M.E."/>
        </authorList>
    </citation>
    <scope>NUCLEOTIDE SEQUENCE</scope>
</reference>